<reference evidence="3" key="1">
    <citation type="submission" date="2012-07" db="EMBL/GenBank/DDBJ databases">
        <title>Genome of the Chinese tree shrew, a rising model animal genetically related to primates.</title>
        <authorList>
            <person name="Zhang G."/>
            <person name="Fan Y."/>
            <person name="Yao Y."/>
            <person name="Huang Z."/>
        </authorList>
    </citation>
    <scope>NUCLEOTIDE SEQUENCE [LARGE SCALE GENOMIC DNA]</scope>
</reference>
<organism evidence="2 3">
    <name type="scientific">Tupaia chinensis</name>
    <name type="common">Chinese tree shrew</name>
    <name type="synonym">Tupaia belangeri chinensis</name>
    <dbReference type="NCBI Taxonomy" id="246437"/>
    <lineage>
        <taxon>Eukaryota</taxon>
        <taxon>Metazoa</taxon>
        <taxon>Chordata</taxon>
        <taxon>Craniata</taxon>
        <taxon>Vertebrata</taxon>
        <taxon>Euteleostomi</taxon>
        <taxon>Mammalia</taxon>
        <taxon>Eutheria</taxon>
        <taxon>Euarchontoglires</taxon>
        <taxon>Scandentia</taxon>
        <taxon>Tupaiidae</taxon>
        <taxon>Tupaia</taxon>
    </lineage>
</organism>
<reference evidence="3" key="2">
    <citation type="journal article" date="2013" name="Nat. Commun.">
        <title>Genome of the Chinese tree shrew.</title>
        <authorList>
            <person name="Fan Y."/>
            <person name="Huang Z.Y."/>
            <person name="Cao C.C."/>
            <person name="Chen C.S."/>
            <person name="Chen Y.X."/>
            <person name="Fan D.D."/>
            <person name="He J."/>
            <person name="Hou H.L."/>
            <person name="Hu L."/>
            <person name="Hu X.T."/>
            <person name="Jiang X.T."/>
            <person name="Lai R."/>
            <person name="Lang Y.S."/>
            <person name="Liang B."/>
            <person name="Liao S.G."/>
            <person name="Mu D."/>
            <person name="Ma Y.Y."/>
            <person name="Niu Y.Y."/>
            <person name="Sun X.Q."/>
            <person name="Xia J.Q."/>
            <person name="Xiao J."/>
            <person name="Xiong Z.Q."/>
            <person name="Xu L."/>
            <person name="Yang L."/>
            <person name="Zhang Y."/>
            <person name="Zhao W."/>
            <person name="Zhao X.D."/>
            <person name="Zheng Y.T."/>
            <person name="Zhou J.M."/>
            <person name="Zhu Y.B."/>
            <person name="Zhang G.J."/>
            <person name="Wang J."/>
            <person name="Yao Y.G."/>
        </authorList>
    </citation>
    <scope>NUCLEOTIDE SEQUENCE [LARGE SCALE GENOMIC DNA]</scope>
</reference>
<evidence type="ECO:0000256" key="1">
    <source>
        <dbReference type="SAM" id="MobiDB-lite"/>
    </source>
</evidence>
<gene>
    <name evidence="2" type="ORF">TREES_T100020927</name>
</gene>
<dbReference type="Proteomes" id="UP000011518">
    <property type="component" value="Unassembled WGS sequence"/>
</dbReference>
<protein>
    <submittedName>
        <fullName evidence="2">Hippocalcin-like protein 1</fullName>
    </submittedName>
</protein>
<keyword evidence="3" id="KW-1185">Reference proteome</keyword>
<dbReference type="EMBL" id="KB321034">
    <property type="protein sequence ID" value="ELW48614.1"/>
    <property type="molecule type" value="Genomic_DNA"/>
</dbReference>
<name>L9JE84_TUPCH</name>
<accession>L9JE84</accession>
<feature type="region of interest" description="Disordered" evidence="1">
    <location>
        <begin position="78"/>
        <end position="103"/>
    </location>
</feature>
<proteinExistence type="predicted"/>
<dbReference type="AlphaFoldDB" id="L9JE84"/>
<dbReference type="STRING" id="246437.L9JE84"/>
<evidence type="ECO:0000313" key="2">
    <source>
        <dbReference type="EMBL" id="ELW48614.1"/>
    </source>
</evidence>
<dbReference type="InParanoid" id="L9JE84"/>
<evidence type="ECO:0000313" key="3">
    <source>
        <dbReference type="Proteomes" id="UP000011518"/>
    </source>
</evidence>
<sequence>MAPQPEDAGLDRLISKIPVKLLSYQPGRNTWKESACGRLGIRLACPENGGGCRGRMPVCVAGTGLKAVALPVEPSLLAPQPPLPLPSGRRGREQNPAQPWPGKLSLEEFIRGAKSDPSIVRLLQCDPSSASQF</sequence>